<sequence>PDYTTWKIREDGEHIQTLDYIFHTPESLDLLGVLDMPEEEEIGQSRLPSLSYASDHMSLVADFEWK</sequence>
<evidence type="ECO:0000256" key="2">
    <source>
        <dbReference type="ARBA" id="ARBA00022801"/>
    </source>
</evidence>
<proteinExistence type="inferred from homology"/>
<dbReference type="PANTHER" id="PTHR12121:SF45">
    <property type="entry name" value="NOCTURNIN"/>
    <property type="match status" value="1"/>
</dbReference>
<keyword evidence="2" id="KW-0378">Hydrolase</keyword>
<reference evidence="4" key="1">
    <citation type="submission" date="2021-01" db="EMBL/GenBank/DDBJ databases">
        <title>Caligus Genome Assembly.</title>
        <authorList>
            <person name="Gallardo-Escarate C."/>
        </authorList>
    </citation>
    <scope>NUCLEOTIDE SEQUENCE [LARGE SCALE GENOMIC DNA]</scope>
</reference>
<feature type="non-terminal residue" evidence="3">
    <location>
        <position position="1"/>
    </location>
</feature>
<gene>
    <name evidence="3" type="ORF">FKW44_018385</name>
</gene>
<dbReference type="EMBL" id="CP045902">
    <property type="protein sequence ID" value="QQP37938.1"/>
    <property type="molecule type" value="Genomic_DNA"/>
</dbReference>
<evidence type="ECO:0008006" key="5">
    <source>
        <dbReference type="Google" id="ProtNLM"/>
    </source>
</evidence>
<name>A0A7T8GUB1_CALRO</name>
<dbReference type="GO" id="GO:0006139">
    <property type="term" value="P:nucleobase-containing compound metabolic process"/>
    <property type="evidence" value="ECO:0007669"/>
    <property type="project" value="UniProtKB-ARBA"/>
</dbReference>
<evidence type="ECO:0000313" key="4">
    <source>
        <dbReference type="Proteomes" id="UP000595437"/>
    </source>
</evidence>
<dbReference type="GO" id="GO:0000175">
    <property type="term" value="F:3'-5'-RNA exonuclease activity"/>
    <property type="evidence" value="ECO:0007669"/>
    <property type="project" value="TreeGrafter"/>
</dbReference>
<dbReference type="InterPro" id="IPR050410">
    <property type="entry name" value="CCR4/nocturin_mRNA_transcr"/>
</dbReference>
<dbReference type="InterPro" id="IPR036691">
    <property type="entry name" value="Endo/exonu/phosph_ase_sf"/>
</dbReference>
<dbReference type="Gene3D" id="3.60.10.10">
    <property type="entry name" value="Endonuclease/exonuclease/phosphatase"/>
    <property type="match status" value="1"/>
</dbReference>
<protein>
    <recommendedName>
        <fullName evidence="5">Endonuclease/exonuclease/phosphatase domain-containing protein</fullName>
    </recommendedName>
</protein>
<dbReference type="PANTHER" id="PTHR12121">
    <property type="entry name" value="CARBON CATABOLITE REPRESSOR PROTEIN 4"/>
    <property type="match status" value="1"/>
</dbReference>
<accession>A0A7T8GUB1</accession>
<dbReference type="AlphaFoldDB" id="A0A7T8GUB1"/>
<organism evidence="3 4">
    <name type="scientific">Caligus rogercresseyi</name>
    <name type="common">Sea louse</name>
    <dbReference type="NCBI Taxonomy" id="217165"/>
    <lineage>
        <taxon>Eukaryota</taxon>
        <taxon>Metazoa</taxon>
        <taxon>Ecdysozoa</taxon>
        <taxon>Arthropoda</taxon>
        <taxon>Crustacea</taxon>
        <taxon>Multicrustacea</taxon>
        <taxon>Hexanauplia</taxon>
        <taxon>Copepoda</taxon>
        <taxon>Siphonostomatoida</taxon>
        <taxon>Caligidae</taxon>
        <taxon>Caligus</taxon>
    </lineage>
</organism>
<evidence type="ECO:0000256" key="1">
    <source>
        <dbReference type="ARBA" id="ARBA00010774"/>
    </source>
</evidence>
<dbReference type="OrthoDB" id="412787at2759"/>
<dbReference type="SUPFAM" id="SSF56219">
    <property type="entry name" value="DNase I-like"/>
    <property type="match status" value="1"/>
</dbReference>
<comment type="similarity">
    <text evidence="1">Belongs to the CCR4/nocturin family.</text>
</comment>
<dbReference type="Proteomes" id="UP000595437">
    <property type="component" value="Chromosome 13"/>
</dbReference>
<keyword evidence="4" id="KW-1185">Reference proteome</keyword>
<evidence type="ECO:0000313" key="3">
    <source>
        <dbReference type="EMBL" id="QQP37938.1"/>
    </source>
</evidence>